<organism evidence="4 5">
    <name type="scientific">Micromonospora maritima</name>
    <dbReference type="NCBI Taxonomy" id="986711"/>
    <lineage>
        <taxon>Bacteria</taxon>
        <taxon>Bacillati</taxon>
        <taxon>Actinomycetota</taxon>
        <taxon>Actinomycetes</taxon>
        <taxon>Micromonosporales</taxon>
        <taxon>Micromonosporaceae</taxon>
        <taxon>Micromonospora</taxon>
    </lineage>
</organism>
<dbReference type="PANTHER" id="PTHR42760">
    <property type="entry name" value="SHORT-CHAIN DEHYDROGENASES/REDUCTASES FAMILY MEMBER"/>
    <property type="match status" value="1"/>
</dbReference>
<accession>A0ABW7ZJF0</accession>
<comment type="caution">
    <text evidence="4">The sequence shown here is derived from an EMBL/GenBank/DDBJ whole genome shotgun (WGS) entry which is preliminary data.</text>
</comment>
<proteinExistence type="inferred from homology"/>
<dbReference type="NCBIfam" id="NF005559">
    <property type="entry name" value="PRK07231.1"/>
    <property type="match status" value="1"/>
</dbReference>
<dbReference type="PRINTS" id="PR00081">
    <property type="entry name" value="GDHRDH"/>
</dbReference>
<comment type="similarity">
    <text evidence="1">Belongs to the short-chain dehydrogenases/reductases (SDR) family.</text>
</comment>
<dbReference type="InterPro" id="IPR036291">
    <property type="entry name" value="NAD(P)-bd_dom_sf"/>
</dbReference>
<sequence>MSRLAGRVALVTGGGRNIGLEICRRLAADGAAVAVNGPDVDELAEAVAGLPGPALAVPADVADAAAVDAMVAAVVDRFGRLDVLVNNAAATMLGRGPLLELDPADWDRSFAVNARGLFLCTVAAARVMVAGAAVVNISSIGATRAHRNAVAYDATKGAVEAATRAIALELAPRGIRVNAIAPGAIANDRFAALDDTAKAARAAPVPLGRVGTGADVAAVVSFLASTDADYITGQVLTVDGGLSVQARPPGTDPVLDTSGPEGQQT</sequence>
<dbReference type="Pfam" id="PF13561">
    <property type="entry name" value="adh_short_C2"/>
    <property type="match status" value="1"/>
</dbReference>
<evidence type="ECO:0000313" key="5">
    <source>
        <dbReference type="Proteomes" id="UP001612812"/>
    </source>
</evidence>
<dbReference type="EMBL" id="JBITLE010000003">
    <property type="protein sequence ID" value="MFI7262975.1"/>
    <property type="molecule type" value="Genomic_DNA"/>
</dbReference>
<evidence type="ECO:0000256" key="1">
    <source>
        <dbReference type="ARBA" id="ARBA00006484"/>
    </source>
</evidence>
<keyword evidence="2 4" id="KW-0560">Oxidoreductase</keyword>
<protein>
    <submittedName>
        <fullName evidence="4">SDR family NAD(P)-dependent oxidoreductase</fullName>
        <ecNumber evidence="4">1.1.1.-</ecNumber>
    </submittedName>
</protein>
<evidence type="ECO:0000256" key="3">
    <source>
        <dbReference type="SAM" id="MobiDB-lite"/>
    </source>
</evidence>
<evidence type="ECO:0000256" key="2">
    <source>
        <dbReference type="ARBA" id="ARBA00023002"/>
    </source>
</evidence>
<dbReference type="PRINTS" id="PR00080">
    <property type="entry name" value="SDRFAMILY"/>
</dbReference>
<evidence type="ECO:0000313" key="4">
    <source>
        <dbReference type="EMBL" id="MFI7262975.1"/>
    </source>
</evidence>
<dbReference type="Proteomes" id="UP001612812">
    <property type="component" value="Unassembled WGS sequence"/>
</dbReference>
<keyword evidence="5" id="KW-1185">Reference proteome</keyword>
<dbReference type="EC" id="1.1.1.-" evidence="4"/>
<dbReference type="InterPro" id="IPR002347">
    <property type="entry name" value="SDR_fam"/>
</dbReference>
<feature type="region of interest" description="Disordered" evidence="3">
    <location>
        <begin position="242"/>
        <end position="265"/>
    </location>
</feature>
<dbReference type="SUPFAM" id="SSF51735">
    <property type="entry name" value="NAD(P)-binding Rossmann-fold domains"/>
    <property type="match status" value="1"/>
</dbReference>
<gene>
    <name evidence="4" type="ORF">ACIBP4_11805</name>
</gene>
<dbReference type="PANTHER" id="PTHR42760:SF133">
    <property type="entry name" value="3-OXOACYL-[ACYL-CARRIER-PROTEIN] REDUCTASE"/>
    <property type="match status" value="1"/>
</dbReference>
<dbReference type="Gene3D" id="3.40.50.720">
    <property type="entry name" value="NAD(P)-binding Rossmann-like Domain"/>
    <property type="match status" value="1"/>
</dbReference>
<dbReference type="RefSeq" id="WP_396762374.1">
    <property type="nucleotide sequence ID" value="NZ_JBITLA010000003.1"/>
</dbReference>
<dbReference type="GO" id="GO:0016491">
    <property type="term" value="F:oxidoreductase activity"/>
    <property type="evidence" value="ECO:0007669"/>
    <property type="project" value="UniProtKB-KW"/>
</dbReference>
<reference evidence="4 5" key="1">
    <citation type="submission" date="2024-10" db="EMBL/GenBank/DDBJ databases">
        <title>The Natural Products Discovery Center: Release of the First 8490 Sequenced Strains for Exploring Actinobacteria Biosynthetic Diversity.</title>
        <authorList>
            <person name="Kalkreuter E."/>
            <person name="Kautsar S.A."/>
            <person name="Yang D."/>
            <person name="Bader C.D."/>
            <person name="Teijaro C.N."/>
            <person name="Fluegel L."/>
            <person name="Davis C.M."/>
            <person name="Simpson J.R."/>
            <person name="Lauterbach L."/>
            <person name="Steele A.D."/>
            <person name="Gui C."/>
            <person name="Meng S."/>
            <person name="Li G."/>
            <person name="Viehrig K."/>
            <person name="Ye F."/>
            <person name="Su P."/>
            <person name="Kiefer A.F."/>
            <person name="Nichols A."/>
            <person name="Cepeda A.J."/>
            <person name="Yan W."/>
            <person name="Fan B."/>
            <person name="Jiang Y."/>
            <person name="Adhikari A."/>
            <person name="Zheng C.-J."/>
            <person name="Schuster L."/>
            <person name="Cowan T.M."/>
            <person name="Smanski M.J."/>
            <person name="Chevrette M.G."/>
            <person name="De Carvalho L.P.S."/>
            <person name="Shen B."/>
        </authorList>
    </citation>
    <scope>NUCLEOTIDE SEQUENCE [LARGE SCALE GENOMIC DNA]</scope>
    <source>
        <strain evidence="4 5">NPDC049845</strain>
    </source>
</reference>
<name>A0ABW7ZJF0_9ACTN</name>